<reference evidence="2" key="2">
    <citation type="submission" date="2021-09" db="EMBL/GenBank/DDBJ databases">
        <authorList>
            <person name="Gilroy R."/>
        </authorList>
    </citation>
    <scope>NUCLEOTIDE SEQUENCE</scope>
    <source>
        <strain evidence="2">ChiHjej13B12-14962</strain>
    </source>
</reference>
<organism evidence="2 3">
    <name type="scientific">Enteractinococcus helveticum</name>
    <dbReference type="NCBI Taxonomy" id="1837282"/>
    <lineage>
        <taxon>Bacteria</taxon>
        <taxon>Bacillati</taxon>
        <taxon>Actinomycetota</taxon>
        <taxon>Actinomycetes</taxon>
        <taxon>Micrococcales</taxon>
        <taxon>Micrococcaceae</taxon>
    </lineage>
</organism>
<reference evidence="2" key="1">
    <citation type="journal article" date="2021" name="PeerJ">
        <title>Extensive microbial diversity within the chicken gut microbiome revealed by metagenomics and culture.</title>
        <authorList>
            <person name="Gilroy R."/>
            <person name="Ravi A."/>
            <person name="Getino M."/>
            <person name="Pursley I."/>
            <person name="Horton D.L."/>
            <person name="Alikhan N.F."/>
            <person name="Baker D."/>
            <person name="Gharbi K."/>
            <person name="Hall N."/>
            <person name="Watson M."/>
            <person name="Adriaenssens E.M."/>
            <person name="Foster-Nyarko E."/>
            <person name="Jarju S."/>
            <person name="Secka A."/>
            <person name="Antonio M."/>
            <person name="Oren A."/>
            <person name="Chaudhuri R.R."/>
            <person name="La Ragione R."/>
            <person name="Hildebrand F."/>
            <person name="Pallen M.J."/>
        </authorList>
    </citation>
    <scope>NUCLEOTIDE SEQUENCE</scope>
    <source>
        <strain evidence="2">ChiHjej13B12-14962</strain>
    </source>
</reference>
<evidence type="ECO:0000259" key="1">
    <source>
        <dbReference type="PROSITE" id="PS50943"/>
    </source>
</evidence>
<dbReference type="CDD" id="cd00093">
    <property type="entry name" value="HTH_XRE"/>
    <property type="match status" value="1"/>
</dbReference>
<dbReference type="AlphaFoldDB" id="A0A921K6F5"/>
<feature type="domain" description="HTH cro/C1-type" evidence="1">
    <location>
        <begin position="33"/>
        <end position="89"/>
    </location>
</feature>
<comment type="caution">
    <text evidence="2">The sequence shown here is derived from an EMBL/GenBank/DDBJ whole genome shotgun (WGS) entry which is preliminary data.</text>
</comment>
<dbReference type="GO" id="GO:0003677">
    <property type="term" value="F:DNA binding"/>
    <property type="evidence" value="ECO:0007669"/>
    <property type="project" value="InterPro"/>
</dbReference>
<dbReference type="SMART" id="SM00530">
    <property type="entry name" value="HTH_XRE"/>
    <property type="match status" value="1"/>
</dbReference>
<dbReference type="InterPro" id="IPR010982">
    <property type="entry name" value="Lambda_DNA-bd_dom_sf"/>
</dbReference>
<dbReference type="EMBL" id="DYXC01000012">
    <property type="protein sequence ID" value="HJF13327.1"/>
    <property type="molecule type" value="Genomic_DNA"/>
</dbReference>
<dbReference type="Proteomes" id="UP000703315">
    <property type="component" value="Unassembled WGS sequence"/>
</dbReference>
<evidence type="ECO:0000313" key="2">
    <source>
        <dbReference type="EMBL" id="HJF13327.1"/>
    </source>
</evidence>
<dbReference type="Gene3D" id="1.10.260.40">
    <property type="entry name" value="lambda repressor-like DNA-binding domains"/>
    <property type="match status" value="1"/>
</dbReference>
<evidence type="ECO:0000313" key="3">
    <source>
        <dbReference type="Proteomes" id="UP000703315"/>
    </source>
</evidence>
<dbReference type="Pfam" id="PF01381">
    <property type="entry name" value="HTH_3"/>
    <property type="match status" value="1"/>
</dbReference>
<dbReference type="PROSITE" id="PS50943">
    <property type="entry name" value="HTH_CROC1"/>
    <property type="match status" value="1"/>
</dbReference>
<accession>A0A921K6F5</accession>
<dbReference type="InterPro" id="IPR001387">
    <property type="entry name" value="Cro/C1-type_HTH"/>
</dbReference>
<dbReference type="RefSeq" id="WP_303901394.1">
    <property type="nucleotide sequence ID" value="NZ_DYXC01000012.1"/>
</dbReference>
<dbReference type="SUPFAM" id="SSF47413">
    <property type="entry name" value="lambda repressor-like DNA-binding domains"/>
    <property type="match status" value="1"/>
</dbReference>
<protein>
    <submittedName>
        <fullName evidence="2">Helix-turn-helix transcriptional regulator</fullName>
    </submittedName>
</protein>
<gene>
    <name evidence="2" type="ORF">K8V32_00790</name>
</gene>
<sequence>MSIESILGIDNSDPESRHADYLVEADLRLMRDLVTFRKGRNVSQATVAEHMGIDPSGVSKIEAGHRDLLQSTIQRYALAVGAVIDHKILAFEEVDSGSAQSEHAN</sequence>
<proteinExistence type="predicted"/>
<name>A0A921K6F5_9MICC</name>